<organism evidence="1 2">
    <name type="scientific">Aaosphaeria arxii CBS 175.79</name>
    <dbReference type="NCBI Taxonomy" id="1450172"/>
    <lineage>
        <taxon>Eukaryota</taxon>
        <taxon>Fungi</taxon>
        <taxon>Dikarya</taxon>
        <taxon>Ascomycota</taxon>
        <taxon>Pezizomycotina</taxon>
        <taxon>Dothideomycetes</taxon>
        <taxon>Pleosporomycetidae</taxon>
        <taxon>Pleosporales</taxon>
        <taxon>Pleosporales incertae sedis</taxon>
        <taxon>Aaosphaeria</taxon>
    </lineage>
</organism>
<sequence>MVAGDQNTLVAVRTRLLMSKSPVAKSLLDLIENKEIGPLKSFSSVVRDSYGPTELYFPKLNRSMAILTTVPSQEDLHDIIRRKFESHDNKLGSSSASLSDPGATSSQFLISEGALASLRHSSGYLATDIVLPNMIVEEIQEKCTPEKRGLRHANELFTVPTTVSILPQDATLGLQHNTEAFTYSTLLSGSMVWMIWPPTEHNLATLRNAYDAFAKTHDQDSFKILEKFEYGVTFVQKAGDGLRIPPFTPMLALTMEPCVLAKYQVITKDSFFACLEKLPLYMSYWATEPLGAQMKAEFGRGIVSAIAEILTGAFDRIDLNTMRNPIKEKSNILTLLRTWDNVKMGLIGIMDPETKKRLKHVWVTFLTRTTTQRCLICGGAVRRDRPGHEEGHFSRFHFENE</sequence>
<evidence type="ECO:0000313" key="1">
    <source>
        <dbReference type="EMBL" id="KAF2016961.1"/>
    </source>
</evidence>
<keyword evidence="2" id="KW-1185">Reference proteome</keyword>
<dbReference type="EMBL" id="ML978068">
    <property type="protein sequence ID" value="KAF2016961.1"/>
    <property type="molecule type" value="Genomic_DNA"/>
</dbReference>
<proteinExistence type="predicted"/>
<dbReference type="RefSeq" id="XP_033385300.1">
    <property type="nucleotide sequence ID" value="XM_033533700.1"/>
</dbReference>
<evidence type="ECO:0000313" key="2">
    <source>
        <dbReference type="Proteomes" id="UP000799778"/>
    </source>
</evidence>
<dbReference type="Proteomes" id="UP000799778">
    <property type="component" value="Unassembled WGS sequence"/>
</dbReference>
<dbReference type="GeneID" id="54291097"/>
<name>A0A6A5XW75_9PLEO</name>
<accession>A0A6A5XW75</accession>
<reference evidence="1" key="1">
    <citation type="journal article" date="2020" name="Stud. Mycol.">
        <title>101 Dothideomycetes genomes: a test case for predicting lifestyles and emergence of pathogens.</title>
        <authorList>
            <person name="Haridas S."/>
            <person name="Albert R."/>
            <person name="Binder M."/>
            <person name="Bloem J."/>
            <person name="Labutti K."/>
            <person name="Salamov A."/>
            <person name="Andreopoulos B."/>
            <person name="Baker S."/>
            <person name="Barry K."/>
            <person name="Bills G."/>
            <person name="Bluhm B."/>
            <person name="Cannon C."/>
            <person name="Castanera R."/>
            <person name="Culley D."/>
            <person name="Daum C."/>
            <person name="Ezra D."/>
            <person name="Gonzalez J."/>
            <person name="Henrissat B."/>
            <person name="Kuo A."/>
            <person name="Liang C."/>
            <person name="Lipzen A."/>
            <person name="Lutzoni F."/>
            <person name="Magnuson J."/>
            <person name="Mondo S."/>
            <person name="Nolan M."/>
            <person name="Ohm R."/>
            <person name="Pangilinan J."/>
            <person name="Park H.-J."/>
            <person name="Ramirez L."/>
            <person name="Alfaro M."/>
            <person name="Sun H."/>
            <person name="Tritt A."/>
            <person name="Yoshinaga Y."/>
            <person name="Zwiers L.-H."/>
            <person name="Turgeon B."/>
            <person name="Goodwin S."/>
            <person name="Spatafora J."/>
            <person name="Crous P."/>
            <person name="Grigoriev I."/>
        </authorList>
    </citation>
    <scope>NUCLEOTIDE SEQUENCE</scope>
    <source>
        <strain evidence="1">CBS 175.79</strain>
    </source>
</reference>
<protein>
    <submittedName>
        <fullName evidence="1">Uncharacterized protein</fullName>
    </submittedName>
</protein>
<gene>
    <name evidence="1" type="ORF">BU24DRAFT_490222</name>
</gene>
<dbReference type="OrthoDB" id="3790934at2759"/>
<dbReference type="AlphaFoldDB" id="A0A6A5XW75"/>